<accession>A0A6J4MSG2</accession>
<dbReference type="AlphaFoldDB" id="A0A6J4MSG2"/>
<name>A0A6J4MSG2_9ACTN</name>
<reference evidence="1" key="1">
    <citation type="submission" date="2020-02" db="EMBL/GenBank/DDBJ databases">
        <authorList>
            <person name="Meier V. D."/>
        </authorList>
    </citation>
    <scope>NUCLEOTIDE SEQUENCE</scope>
    <source>
        <strain evidence="1">AVDCRST_MAG32</strain>
    </source>
</reference>
<evidence type="ECO:0008006" key="2">
    <source>
        <dbReference type="Google" id="ProtNLM"/>
    </source>
</evidence>
<organism evidence="1">
    <name type="scientific">uncultured Nocardioides sp</name>
    <dbReference type="NCBI Taxonomy" id="198441"/>
    <lineage>
        <taxon>Bacteria</taxon>
        <taxon>Bacillati</taxon>
        <taxon>Actinomycetota</taxon>
        <taxon>Actinomycetes</taxon>
        <taxon>Propionibacteriales</taxon>
        <taxon>Nocardioidaceae</taxon>
        <taxon>Nocardioides</taxon>
        <taxon>environmental samples</taxon>
    </lineage>
</organism>
<gene>
    <name evidence="1" type="ORF">AVDCRST_MAG32-236</name>
</gene>
<evidence type="ECO:0000313" key="1">
    <source>
        <dbReference type="EMBL" id="CAA9367583.1"/>
    </source>
</evidence>
<dbReference type="EMBL" id="CADCUM010000008">
    <property type="protein sequence ID" value="CAA9367583.1"/>
    <property type="molecule type" value="Genomic_DNA"/>
</dbReference>
<proteinExistence type="predicted"/>
<protein>
    <recommendedName>
        <fullName evidence="2">Excreted virulence factor EspC (Type VII ESX diderm)</fullName>
    </recommendedName>
</protein>
<sequence length="95" mass="9242">MTLRLDAGAADRIAGGHEDAGSTIDGAASSAPAAVDAGYGSAYVSEILAAVCETAGEIAAINAGIAGAVRDAADDLGMTEDAVGARFDSMARVGR</sequence>